<accession>A0A119D082</accession>
<name>A0A119D082_SHEFR</name>
<dbReference type="Proteomes" id="UP000055702">
    <property type="component" value="Unassembled WGS sequence"/>
</dbReference>
<evidence type="ECO:0000313" key="3">
    <source>
        <dbReference type="Proteomes" id="UP000055702"/>
    </source>
</evidence>
<dbReference type="EMBL" id="LRDC01000012">
    <property type="protein sequence ID" value="KVX02527.1"/>
    <property type="molecule type" value="Genomic_DNA"/>
</dbReference>
<feature type="domain" description="N-acetyltransferase" evidence="1">
    <location>
        <begin position="11"/>
        <end position="161"/>
    </location>
</feature>
<evidence type="ECO:0000259" key="1">
    <source>
        <dbReference type="PROSITE" id="PS51186"/>
    </source>
</evidence>
<reference evidence="2 3" key="1">
    <citation type="submission" date="2016-01" db="EMBL/GenBank/DDBJ databases">
        <title>Draft genome of the antarctic isolate Shewanella frigidimarina Ag06-30.</title>
        <authorList>
            <person name="Parmeciano Di Noto G."/>
            <person name="Vazquez S."/>
            <person name="Mac Cormack W."/>
            <person name="Iriarte A."/>
            <person name="Quiroga C."/>
        </authorList>
    </citation>
    <scope>NUCLEOTIDE SEQUENCE [LARGE SCALE GENOMIC DNA]</scope>
    <source>
        <strain evidence="2 3">Ag06-30</strain>
    </source>
</reference>
<dbReference type="SUPFAM" id="SSF55729">
    <property type="entry name" value="Acyl-CoA N-acyltransferases (Nat)"/>
    <property type="match status" value="1"/>
</dbReference>
<dbReference type="Gene3D" id="3.40.630.30">
    <property type="match status" value="1"/>
</dbReference>
<dbReference type="GO" id="GO:0016747">
    <property type="term" value="F:acyltransferase activity, transferring groups other than amino-acyl groups"/>
    <property type="evidence" value="ECO:0007669"/>
    <property type="project" value="InterPro"/>
</dbReference>
<dbReference type="Pfam" id="PF00583">
    <property type="entry name" value="Acetyltransf_1"/>
    <property type="match status" value="1"/>
</dbReference>
<protein>
    <submittedName>
        <fullName evidence="2">GCN5 family acetyltransferase</fullName>
    </submittedName>
</protein>
<comment type="caution">
    <text evidence="2">The sequence shown here is derived from an EMBL/GenBank/DDBJ whole genome shotgun (WGS) entry which is preliminary data.</text>
</comment>
<dbReference type="RefSeq" id="WP_059745195.1">
    <property type="nucleotide sequence ID" value="NZ_LRDC01000012.1"/>
</dbReference>
<sequence>MLSQINSLLGINVQLANDGDAAIMAELFYSTRPTFYQLGLPQTAVDILLRQQYRLQQMSYKNHFPRASDYILRLQTQVIGKLTLETGSQYMHLVDFVIAPDMRGKGFGSAVLEALKCDAKTLKTPIRLSVALDNPRAHALYLKQDFIVQAVSETHQSMQWE</sequence>
<organism evidence="2">
    <name type="scientific">Shewanella frigidimarina</name>
    <dbReference type="NCBI Taxonomy" id="56812"/>
    <lineage>
        <taxon>Bacteria</taxon>
        <taxon>Pseudomonadati</taxon>
        <taxon>Pseudomonadota</taxon>
        <taxon>Gammaproteobacteria</taxon>
        <taxon>Alteromonadales</taxon>
        <taxon>Shewanellaceae</taxon>
        <taxon>Shewanella</taxon>
    </lineage>
</organism>
<gene>
    <name evidence="2" type="ORF">AWJ07_13495</name>
</gene>
<keyword evidence="2" id="KW-0808">Transferase</keyword>
<proteinExistence type="predicted"/>
<dbReference type="InterPro" id="IPR016181">
    <property type="entry name" value="Acyl_CoA_acyltransferase"/>
</dbReference>
<dbReference type="PROSITE" id="PS51186">
    <property type="entry name" value="GNAT"/>
    <property type="match status" value="1"/>
</dbReference>
<dbReference type="CDD" id="cd04301">
    <property type="entry name" value="NAT_SF"/>
    <property type="match status" value="1"/>
</dbReference>
<dbReference type="AlphaFoldDB" id="A0A119D082"/>
<evidence type="ECO:0000313" key="2">
    <source>
        <dbReference type="EMBL" id="KVX02527.1"/>
    </source>
</evidence>
<dbReference type="InterPro" id="IPR000182">
    <property type="entry name" value="GNAT_dom"/>
</dbReference>